<protein>
    <recommendedName>
        <fullName evidence="4">F-box domain-containing protein</fullName>
    </recommendedName>
</protein>
<feature type="compositionally biased region" description="Acidic residues" evidence="1">
    <location>
        <begin position="127"/>
        <end position="140"/>
    </location>
</feature>
<feature type="compositionally biased region" description="Acidic residues" evidence="1">
    <location>
        <begin position="94"/>
        <end position="111"/>
    </location>
</feature>
<reference evidence="2" key="1">
    <citation type="journal article" date="2021" name="Nat. Commun.">
        <title>Genetic determinants of endophytism in the Arabidopsis root mycobiome.</title>
        <authorList>
            <person name="Mesny F."/>
            <person name="Miyauchi S."/>
            <person name="Thiergart T."/>
            <person name="Pickel B."/>
            <person name="Atanasova L."/>
            <person name="Karlsson M."/>
            <person name="Huettel B."/>
            <person name="Barry K.W."/>
            <person name="Haridas S."/>
            <person name="Chen C."/>
            <person name="Bauer D."/>
            <person name="Andreopoulos W."/>
            <person name="Pangilinan J."/>
            <person name="LaButti K."/>
            <person name="Riley R."/>
            <person name="Lipzen A."/>
            <person name="Clum A."/>
            <person name="Drula E."/>
            <person name="Henrissat B."/>
            <person name="Kohler A."/>
            <person name="Grigoriev I.V."/>
            <person name="Martin F.M."/>
            <person name="Hacquard S."/>
        </authorList>
    </citation>
    <scope>NUCLEOTIDE SEQUENCE</scope>
    <source>
        <strain evidence="2">MPI-CAGE-AT-0016</strain>
    </source>
</reference>
<dbReference type="InterPro" id="IPR036047">
    <property type="entry name" value="F-box-like_dom_sf"/>
</dbReference>
<evidence type="ECO:0000313" key="3">
    <source>
        <dbReference type="Proteomes" id="UP000813385"/>
    </source>
</evidence>
<dbReference type="OrthoDB" id="40579at2759"/>
<accession>A0A8K0TMS8</accession>
<sequence length="613" mass="69543">MGYSEIVCHICGVSFTIGRYRTPEEVFNTNPDVPEGDDEFLAQYILNARTGYCWECDNEEEGDCLVHIPPKKETWPKPDHRFQFGSNTQGGDENAAESNEEADAVVDEDFTDSPSEISEPYEYQSPNEDEPESSDVDMPDADVPIDSRLWERELNDKPTTGTLRPFVSSRVRDRERRAQGLEEEYPADGGDDHLEHIPGKQCTGKQGYCGSRISLAEMRGCTVAQALVSRPLDPEDWQPESDDESFEGDSNVGFFLSGVTDHVPSRDVDDPNFYPERHGVTKAPACNYSRDIYMDDDDRGAHDAMPFHPTCLEVFKRASLWRTGRVDMKGLVEWFKLEGTFDKSGGNIPRSPAVGRAGDQWWKHVKGDEHIVANPCYVPTWDQAIASGAVVAKSGEGAMQGVFDLGDQVAPQPSDEAKDLFSRFNEGIRLCILTHLGPDPKDIANLRLASRAFRQLPRQLFWDLVLQRRPWLWEAWCDLPYSRWTVRGAGALKRMDDAWREREEMLQHSIEVLEQEAEGDFDNAAAIKALVVQLEQIVAEKREARAEVPVPLLPSDTTDWHTIYKWLARPKPTWPKGLRNRRRIWVDCGYILERIEVNRREGKIAALKEETKG</sequence>
<evidence type="ECO:0000313" key="2">
    <source>
        <dbReference type="EMBL" id="KAH7375189.1"/>
    </source>
</evidence>
<gene>
    <name evidence="2" type="ORF">B0T11DRAFT_269860</name>
</gene>
<keyword evidence="3" id="KW-1185">Reference proteome</keyword>
<dbReference type="AlphaFoldDB" id="A0A8K0TMS8"/>
<organism evidence="2 3">
    <name type="scientific">Plectosphaerella cucumerina</name>
    <dbReference type="NCBI Taxonomy" id="40658"/>
    <lineage>
        <taxon>Eukaryota</taxon>
        <taxon>Fungi</taxon>
        <taxon>Dikarya</taxon>
        <taxon>Ascomycota</taxon>
        <taxon>Pezizomycotina</taxon>
        <taxon>Sordariomycetes</taxon>
        <taxon>Hypocreomycetidae</taxon>
        <taxon>Glomerellales</taxon>
        <taxon>Plectosphaerellaceae</taxon>
        <taxon>Plectosphaerella</taxon>
    </lineage>
</organism>
<comment type="caution">
    <text evidence="2">The sequence shown here is derived from an EMBL/GenBank/DDBJ whole genome shotgun (WGS) entry which is preliminary data.</text>
</comment>
<dbReference type="SUPFAM" id="SSF81383">
    <property type="entry name" value="F-box domain"/>
    <property type="match status" value="1"/>
</dbReference>
<feature type="compositionally biased region" description="Basic and acidic residues" evidence="1">
    <location>
        <begin position="170"/>
        <end position="180"/>
    </location>
</feature>
<proteinExistence type="predicted"/>
<name>A0A8K0TMS8_9PEZI</name>
<evidence type="ECO:0000256" key="1">
    <source>
        <dbReference type="SAM" id="MobiDB-lite"/>
    </source>
</evidence>
<dbReference type="EMBL" id="JAGPXD010000001">
    <property type="protein sequence ID" value="KAH7375189.1"/>
    <property type="molecule type" value="Genomic_DNA"/>
</dbReference>
<feature type="region of interest" description="Disordered" evidence="1">
    <location>
        <begin position="76"/>
        <end position="198"/>
    </location>
</feature>
<dbReference type="Proteomes" id="UP000813385">
    <property type="component" value="Unassembled WGS sequence"/>
</dbReference>
<evidence type="ECO:0008006" key="4">
    <source>
        <dbReference type="Google" id="ProtNLM"/>
    </source>
</evidence>